<accession>A0A8C9FW66</accession>
<name>A0A8C9FW66_PAVCR</name>
<dbReference type="Pfam" id="PF00615">
    <property type="entry name" value="RGS"/>
    <property type="match status" value="1"/>
</dbReference>
<dbReference type="PROSITE" id="PS50898">
    <property type="entry name" value="RBD"/>
    <property type="match status" value="1"/>
</dbReference>
<evidence type="ECO:0008006" key="10">
    <source>
        <dbReference type="Google" id="ProtNLM"/>
    </source>
</evidence>
<dbReference type="SUPFAM" id="SSF54236">
    <property type="entry name" value="Ubiquitin-like"/>
    <property type="match status" value="1"/>
</dbReference>
<evidence type="ECO:0000256" key="5">
    <source>
        <dbReference type="SAM" id="MobiDB-lite"/>
    </source>
</evidence>
<feature type="region of interest" description="Disordered" evidence="5">
    <location>
        <begin position="468"/>
        <end position="492"/>
    </location>
</feature>
<feature type="region of interest" description="Disordered" evidence="5">
    <location>
        <begin position="344"/>
        <end position="391"/>
    </location>
</feature>
<evidence type="ECO:0000256" key="3">
    <source>
        <dbReference type="ARBA" id="ARBA00022490"/>
    </source>
</evidence>
<evidence type="ECO:0000259" key="6">
    <source>
        <dbReference type="PROSITE" id="PS50132"/>
    </source>
</evidence>
<feature type="compositionally biased region" description="Pro residues" evidence="5">
    <location>
        <begin position="480"/>
        <end position="492"/>
    </location>
</feature>
<dbReference type="InterPro" id="IPR046995">
    <property type="entry name" value="RGS10/12/14-like"/>
</dbReference>
<keyword evidence="4" id="KW-0677">Repeat</keyword>
<protein>
    <recommendedName>
        <fullName evidence="10">Regulator of G-protein signaling 12</fullName>
    </recommendedName>
</protein>
<dbReference type="GO" id="GO:0005886">
    <property type="term" value="C:plasma membrane"/>
    <property type="evidence" value="ECO:0007669"/>
    <property type="project" value="TreeGrafter"/>
</dbReference>
<comment type="subcellular location">
    <subcellularLocation>
        <location evidence="1">Cytoplasm</location>
    </subcellularLocation>
</comment>
<dbReference type="InterPro" id="IPR024066">
    <property type="entry name" value="RGS_subdom1/3"/>
</dbReference>
<evidence type="ECO:0000256" key="1">
    <source>
        <dbReference type="ARBA" id="ARBA00004496"/>
    </source>
</evidence>
<evidence type="ECO:0000313" key="8">
    <source>
        <dbReference type="Ensembl" id="ENSPSTP00000020412.1"/>
    </source>
</evidence>
<dbReference type="PROSITE" id="PS50132">
    <property type="entry name" value="RGS"/>
    <property type="match status" value="1"/>
</dbReference>
<dbReference type="GO" id="GO:0007165">
    <property type="term" value="P:signal transduction"/>
    <property type="evidence" value="ECO:0007669"/>
    <property type="project" value="InterPro"/>
</dbReference>
<dbReference type="GO" id="GO:0005634">
    <property type="term" value="C:nucleus"/>
    <property type="evidence" value="ECO:0007669"/>
    <property type="project" value="TreeGrafter"/>
</dbReference>
<feature type="domain" description="RGS" evidence="6">
    <location>
        <begin position="46"/>
        <end position="163"/>
    </location>
</feature>
<reference evidence="8" key="1">
    <citation type="submission" date="2025-08" db="UniProtKB">
        <authorList>
            <consortium name="Ensembl"/>
        </authorList>
    </citation>
    <scope>IDENTIFICATION</scope>
</reference>
<dbReference type="Gene3D" id="1.10.196.10">
    <property type="match status" value="1"/>
</dbReference>
<evidence type="ECO:0000256" key="2">
    <source>
        <dbReference type="ARBA" id="ARBA00022468"/>
    </source>
</evidence>
<evidence type="ECO:0000259" key="7">
    <source>
        <dbReference type="PROSITE" id="PS50898"/>
    </source>
</evidence>
<dbReference type="PROSITE" id="PS50877">
    <property type="entry name" value="GOLOCO"/>
    <property type="match status" value="1"/>
</dbReference>
<dbReference type="CDD" id="cd08742">
    <property type="entry name" value="RGS_RGS12"/>
    <property type="match status" value="1"/>
</dbReference>
<evidence type="ECO:0000256" key="4">
    <source>
        <dbReference type="ARBA" id="ARBA00022737"/>
    </source>
</evidence>
<feature type="compositionally biased region" description="Polar residues" evidence="5">
    <location>
        <begin position="379"/>
        <end position="391"/>
    </location>
</feature>
<evidence type="ECO:0000313" key="9">
    <source>
        <dbReference type="Proteomes" id="UP000694428"/>
    </source>
</evidence>
<dbReference type="AlphaFoldDB" id="A0A8C9FW66"/>
<dbReference type="Pfam" id="PF02196">
    <property type="entry name" value="RBD"/>
    <property type="match status" value="1"/>
</dbReference>
<reference evidence="8" key="2">
    <citation type="submission" date="2025-09" db="UniProtKB">
        <authorList>
            <consortium name="Ensembl"/>
        </authorList>
    </citation>
    <scope>IDENTIFICATION</scope>
</reference>
<dbReference type="InterPro" id="IPR029071">
    <property type="entry name" value="Ubiquitin-like_domsf"/>
</dbReference>
<dbReference type="GO" id="GO:0008277">
    <property type="term" value="P:regulation of G protein-coupled receptor signaling pathway"/>
    <property type="evidence" value="ECO:0007669"/>
    <property type="project" value="TreeGrafter"/>
</dbReference>
<sequence length="492" mass="55003">MSASVLIFADLKDCISENSLSSNASLPSVQSCRRLRERRVASWAVSFERLLQDPVGVKYFSEFLRKEFSEENILFWQACEYFNHVPAHDKKELSYRAREIFSKFLCSKATTPVNIDSQAQLADDILNSPHPDMFKEQQLQIFNLMKFDSYTRFLKSPLYQECILAEVEGRTLPDPQRVPSSPTSKHKTLKAYTYSQLPAFVPDKEKSPKYCSVNLPDGSSSKMAVKSGFSIKEVLSGLCEKHGINIAAVDLFLVGGDKVLHIFVLFLINTGSYFKAALKELKIFMENKCSENLRFNGIALSDKNLSILGFSPIEFFELISKAQSNRADDQRGLLRKEDLILPDFLRLPPTGPEPSSSTPTGPKGLSRQVSKNDEKDGCTSPSGKQEPIQNYSENSVKKMAYSENKHKAALTALHSQKSFSVPFNTTLSPIPHAHESSATIWKRQSRELQAEGIQMIDDENVADLTLVAEGDISSPNSTLLPPPPPPQPSSFY</sequence>
<organism evidence="8 9">
    <name type="scientific">Pavo cristatus</name>
    <name type="common">Indian peafowl</name>
    <name type="synonym">Blue peafowl</name>
    <dbReference type="NCBI Taxonomy" id="9049"/>
    <lineage>
        <taxon>Eukaryota</taxon>
        <taxon>Metazoa</taxon>
        <taxon>Chordata</taxon>
        <taxon>Craniata</taxon>
        <taxon>Vertebrata</taxon>
        <taxon>Euteleostomi</taxon>
        <taxon>Archelosauria</taxon>
        <taxon>Archosauria</taxon>
        <taxon>Dinosauria</taxon>
        <taxon>Saurischia</taxon>
        <taxon>Theropoda</taxon>
        <taxon>Coelurosauria</taxon>
        <taxon>Aves</taxon>
        <taxon>Neognathae</taxon>
        <taxon>Galloanserae</taxon>
        <taxon>Galliformes</taxon>
        <taxon>Phasianidae</taxon>
        <taxon>Phasianinae</taxon>
        <taxon>Pavo</taxon>
    </lineage>
</organism>
<dbReference type="InterPro" id="IPR037880">
    <property type="entry name" value="RGS12_RGS"/>
</dbReference>
<feature type="domain" description="RBD" evidence="7">
    <location>
        <begin position="209"/>
        <end position="281"/>
    </location>
</feature>
<dbReference type="PRINTS" id="PR01301">
    <property type="entry name" value="RGSPROTEIN"/>
</dbReference>
<dbReference type="SUPFAM" id="SSF48097">
    <property type="entry name" value="Regulator of G-protein signaling, RGS"/>
    <property type="match status" value="1"/>
</dbReference>
<dbReference type="Pfam" id="PF16612">
    <property type="entry name" value="RGS12_usC"/>
    <property type="match status" value="1"/>
</dbReference>
<proteinExistence type="predicted"/>
<feature type="compositionally biased region" description="Low complexity" evidence="5">
    <location>
        <begin position="353"/>
        <end position="364"/>
    </location>
</feature>
<keyword evidence="3" id="KW-0963">Cytoplasm</keyword>
<dbReference type="SMART" id="SM00455">
    <property type="entry name" value="RBD"/>
    <property type="match status" value="1"/>
</dbReference>
<dbReference type="SMART" id="SM00390">
    <property type="entry name" value="GoLoco"/>
    <property type="match status" value="1"/>
</dbReference>
<dbReference type="PANTHER" id="PTHR45945">
    <property type="entry name" value="REGULATOR OF G-PROTEIN SIGNALING LOCO"/>
    <property type="match status" value="1"/>
</dbReference>
<dbReference type="Pfam" id="PF02188">
    <property type="entry name" value="GoLoco"/>
    <property type="match status" value="1"/>
</dbReference>
<dbReference type="InterPro" id="IPR003109">
    <property type="entry name" value="GoLoco_motif"/>
</dbReference>
<dbReference type="PANTHER" id="PTHR45945:SF1">
    <property type="entry name" value="REGULATOR OF G-PROTEIN SIGNALING 12"/>
    <property type="match status" value="1"/>
</dbReference>
<keyword evidence="2" id="KW-0343">GTPase activation</keyword>
<dbReference type="Proteomes" id="UP000694428">
    <property type="component" value="Unplaced"/>
</dbReference>
<dbReference type="GO" id="GO:0005737">
    <property type="term" value="C:cytoplasm"/>
    <property type="evidence" value="ECO:0007669"/>
    <property type="project" value="UniProtKB-SubCell"/>
</dbReference>
<dbReference type="InterPro" id="IPR003116">
    <property type="entry name" value="RBD_dom"/>
</dbReference>
<dbReference type="InterPro" id="IPR016137">
    <property type="entry name" value="RGS"/>
</dbReference>
<keyword evidence="9" id="KW-1185">Reference proteome</keyword>
<dbReference type="InterPro" id="IPR044926">
    <property type="entry name" value="RGS_subdomain_2"/>
</dbReference>
<dbReference type="Gene3D" id="1.10.167.10">
    <property type="entry name" value="Regulator of G-protein Signalling 4, domain 2"/>
    <property type="match status" value="1"/>
</dbReference>
<dbReference type="InterPro" id="IPR036305">
    <property type="entry name" value="RGS_sf"/>
</dbReference>
<dbReference type="GO" id="GO:0005096">
    <property type="term" value="F:GTPase activator activity"/>
    <property type="evidence" value="ECO:0007669"/>
    <property type="project" value="UniProtKB-KW"/>
</dbReference>
<dbReference type="SMART" id="SM00315">
    <property type="entry name" value="RGS"/>
    <property type="match status" value="1"/>
</dbReference>
<dbReference type="Ensembl" id="ENSPSTT00000021412.1">
    <property type="protein sequence ID" value="ENSPSTP00000020412.1"/>
    <property type="gene ID" value="ENSPSTG00000014799.1"/>
</dbReference>